<dbReference type="InterPro" id="IPR006054">
    <property type="entry name" value="DnaQ"/>
</dbReference>
<accession>A0A7D4BTA7</accession>
<keyword evidence="4" id="KW-0269">Exonuclease</keyword>
<gene>
    <name evidence="4" type="ORF">FHG85_12560</name>
</gene>
<dbReference type="SMART" id="SM00479">
    <property type="entry name" value="EXOIII"/>
    <property type="match status" value="1"/>
</dbReference>
<dbReference type="PANTHER" id="PTHR30231">
    <property type="entry name" value="DNA POLYMERASE III SUBUNIT EPSILON"/>
    <property type="match status" value="1"/>
</dbReference>
<dbReference type="InterPro" id="IPR012337">
    <property type="entry name" value="RNaseH-like_sf"/>
</dbReference>
<proteinExistence type="predicted"/>
<dbReference type="InterPro" id="IPR013520">
    <property type="entry name" value="Ribonucl_H"/>
</dbReference>
<keyword evidence="4" id="KW-0540">Nuclease</keyword>
<organism evidence="4 5">
    <name type="scientific">Tenuifilum thalassicum</name>
    <dbReference type="NCBI Taxonomy" id="2590900"/>
    <lineage>
        <taxon>Bacteria</taxon>
        <taxon>Pseudomonadati</taxon>
        <taxon>Bacteroidota</taxon>
        <taxon>Bacteroidia</taxon>
        <taxon>Bacteroidales</taxon>
        <taxon>Tenuifilaceae</taxon>
        <taxon>Tenuifilum</taxon>
    </lineage>
</organism>
<protein>
    <submittedName>
        <fullName evidence="4">3'-5' exonuclease</fullName>
    </submittedName>
</protein>
<dbReference type="GO" id="GO:0045004">
    <property type="term" value="P:DNA replication proofreading"/>
    <property type="evidence" value="ECO:0007669"/>
    <property type="project" value="TreeGrafter"/>
</dbReference>
<evidence type="ECO:0000256" key="2">
    <source>
        <dbReference type="ARBA" id="ARBA00026073"/>
    </source>
</evidence>
<comment type="subunit">
    <text evidence="2">DNA polymerase III contains a core (composed of alpha, epsilon and theta chains) that associates with a tau subunit. This core dimerizes to form the POLIII' complex. PolIII' associates with the gamma complex (composed of gamma, delta, delta', psi and chi chains) and with the beta chain to form the complete DNA polymerase III complex.</text>
</comment>
<dbReference type="SUPFAM" id="SSF53098">
    <property type="entry name" value="Ribonuclease H-like"/>
    <property type="match status" value="1"/>
</dbReference>
<dbReference type="EMBL" id="CP041345">
    <property type="protein sequence ID" value="QKG81061.1"/>
    <property type="molecule type" value="Genomic_DNA"/>
</dbReference>
<dbReference type="CDD" id="cd06127">
    <property type="entry name" value="DEDDh"/>
    <property type="match status" value="1"/>
</dbReference>
<evidence type="ECO:0000313" key="4">
    <source>
        <dbReference type="EMBL" id="QKG81061.1"/>
    </source>
</evidence>
<dbReference type="AlphaFoldDB" id="A0A7D4BTA7"/>
<reference evidence="4 5" key="1">
    <citation type="submission" date="2019-07" db="EMBL/GenBank/DDBJ databases">
        <title>Thalassofilum flectens gen. nov., sp. nov., a novel moderate thermophilic anaerobe from a shallow sea hot spring in Kunashir Island (Russia), representing a new family in the order Bacteroidales, and proposal of Thalassofilacea fam. nov.</title>
        <authorList>
            <person name="Kochetkova T.V."/>
            <person name="Podosokorskaya O.A."/>
            <person name="Novikov A."/>
            <person name="Elcheninov A.G."/>
            <person name="Toshchakov S.V."/>
            <person name="Kublanov I.V."/>
        </authorList>
    </citation>
    <scope>NUCLEOTIDE SEQUENCE [LARGE SCALE GENOMIC DNA]</scope>
    <source>
        <strain evidence="4 5">38-H</strain>
    </source>
</reference>
<evidence type="ECO:0000256" key="1">
    <source>
        <dbReference type="ARBA" id="ARBA00025483"/>
    </source>
</evidence>
<keyword evidence="4" id="KW-0378">Hydrolase</keyword>
<dbReference type="FunFam" id="3.30.420.10:FF:000045">
    <property type="entry name" value="3'-5' exonuclease DinG"/>
    <property type="match status" value="1"/>
</dbReference>
<sequence>MKYAIIDIETSGGSWQRDRITEIAIYIHDGNQITNEFTSLVNPETSIPYYITKLTGITNEMVADAPKFYEIARDVVLLTEGCTFVAHNAPFDYRFIQAEFKRLGYDYHRNVLCTVKLSRKAFPGHKSYSLGNICSNLGIEIESRHRAAGDALATVKLFERILNETNLLID</sequence>
<dbReference type="PANTHER" id="PTHR30231:SF41">
    <property type="entry name" value="DNA POLYMERASE III SUBUNIT EPSILON"/>
    <property type="match status" value="1"/>
</dbReference>
<name>A0A7D4BTA7_9BACT</name>
<dbReference type="GO" id="GO:0003887">
    <property type="term" value="F:DNA-directed DNA polymerase activity"/>
    <property type="evidence" value="ECO:0007669"/>
    <property type="project" value="InterPro"/>
</dbReference>
<dbReference type="GO" id="GO:0003677">
    <property type="term" value="F:DNA binding"/>
    <property type="evidence" value="ECO:0007669"/>
    <property type="project" value="InterPro"/>
</dbReference>
<dbReference type="NCBIfam" id="TIGR00573">
    <property type="entry name" value="dnaq"/>
    <property type="match status" value="1"/>
</dbReference>
<dbReference type="RefSeq" id="WP_173076448.1">
    <property type="nucleotide sequence ID" value="NZ_CP041345.1"/>
</dbReference>
<dbReference type="Gene3D" id="3.30.420.10">
    <property type="entry name" value="Ribonuclease H-like superfamily/Ribonuclease H"/>
    <property type="match status" value="1"/>
</dbReference>
<dbReference type="Pfam" id="PF00929">
    <property type="entry name" value="RNase_T"/>
    <property type="match status" value="1"/>
</dbReference>
<dbReference type="Proteomes" id="UP000500961">
    <property type="component" value="Chromosome"/>
</dbReference>
<keyword evidence="5" id="KW-1185">Reference proteome</keyword>
<dbReference type="GO" id="GO:0008408">
    <property type="term" value="F:3'-5' exonuclease activity"/>
    <property type="evidence" value="ECO:0007669"/>
    <property type="project" value="TreeGrafter"/>
</dbReference>
<dbReference type="GO" id="GO:0005829">
    <property type="term" value="C:cytosol"/>
    <property type="evidence" value="ECO:0007669"/>
    <property type="project" value="TreeGrafter"/>
</dbReference>
<feature type="domain" description="Exonuclease" evidence="3">
    <location>
        <begin position="2"/>
        <end position="167"/>
    </location>
</feature>
<comment type="function">
    <text evidence="1">DNA polymerase III is a complex, multichain enzyme responsible for most of the replicative synthesis in bacteria. The epsilon subunit contain the editing function and is a proofreading 3'-5' exonuclease.</text>
</comment>
<evidence type="ECO:0000259" key="3">
    <source>
        <dbReference type="SMART" id="SM00479"/>
    </source>
</evidence>
<dbReference type="KEGG" id="ttz:FHG85_12560"/>
<dbReference type="InterPro" id="IPR036397">
    <property type="entry name" value="RNaseH_sf"/>
</dbReference>
<evidence type="ECO:0000313" key="5">
    <source>
        <dbReference type="Proteomes" id="UP000500961"/>
    </source>
</evidence>